<feature type="transmembrane region" description="Helical" evidence="2">
    <location>
        <begin position="45"/>
        <end position="67"/>
    </location>
</feature>
<dbReference type="EMBL" id="JBHLWN010000067">
    <property type="protein sequence ID" value="MFC0213927.1"/>
    <property type="molecule type" value="Genomic_DNA"/>
</dbReference>
<accession>A0ABV6DMU9</accession>
<evidence type="ECO:0000256" key="1">
    <source>
        <dbReference type="SAM" id="MobiDB-lite"/>
    </source>
</evidence>
<evidence type="ECO:0000313" key="3">
    <source>
        <dbReference type="EMBL" id="MFC0213927.1"/>
    </source>
</evidence>
<keyword evidence="4" id="KW-1185">Reference proteome</keyword>
<gene>
    <name evidence="3" type="ORF">ACFFK0_15960</name>
</gene>
<reference evidence="3 4" key="1">
    <citation type="submission" date="2024-09" db="EMBL/GenBank/DDBJ databases">
        <authorList>
            <person name="Sun Q."/>
            <person name="Mori K."/>
        </authorList>
    </citation>
    <scope>NUCLEOTIDE SEQUENCE [LARGE SCALE GENOMIC DNA]</scope>
    <source>
        <strain evidence="3 4">CCM 7759</strain>
    </source>
</reference>
<feature type="compositionally biased region" description="Low complexity" evidence="1">
    <location>
        <begin position="81"/>
        <end position="94"/>
    </location>
</feature>
<name>A0ABV6DMU9_9BACL</name>
<dbReference type="RefSeq" id="WP_377471257.1">
    <property type="nucleotide sequence ID" value="NZ_JBHLWN010000067.1"/>
</dbReference>
<keyword evidence="2" id="KW-1133">Transmembrane helix</keyword>
<feature type="region of interest" description="Disordered" evidence="1">
    <location>
        <begin position="1"/>
        <end position="22"/>
    </location>
</feature>
<keyword evidence="2" id="KW-0472">Membrane</keyword>
<comment type="caution">
    <text evidence="3">The sequence shown here is derived from an EMBL/GenBank/DDBJ whole genome shotgun (WGS) entry which is preliminary data.</text>
</comment>
<evidence type="ECO:0008006" key="5">
    <source>
        <dbReference type="Google" id="ProtNLM"/>
    </source>
</evidence>
<feature type="region of interest" description="Disordered" evidence="1">
    <location>
        <begin position="75"/>
        <end position="98"/>
    </location>
</feature>
<dbReference type="Proteomes" id="UP001589776">
    <property type="component" value="Unassembled WGS sequence"/>
</dbReference>
<proteinExistence type="predicted"/>
<sequence>MDRSEFDPERDLQKGPYPHRGFNDELQKRIEESIERKSRWKRLRLSAAFTTFAAVGAFLLIMDWNGWPQPQAQTELSVTTAAASPAADPAPAEAGNSVSDTQMQYQSGLLIGLRADFKRKSAKLNSDQLPDSSYRTLFIAPVNGNLEVAAEGKGILLPYGQMFWKIDAVSSSSGGNIYNTVIAHPANKPVLVPELQPSDGQRVQHTEKLLFVGNKYVSLEQTETAKSGNKKLQTSRIWVKELQQVNGQLTAATADPSKRNYVPFADLFGGSSTDSSQWAILRRPGSWVPNIADSVFNGDNESYMLRPVSMPLPDAVVSHDQLCCAWADIVRVQPSAVDALSSPKKDFLAVVTPTNLFFYETRGGKLGTTPKATVNLIENETVIMAQWSTGNYVEEWIKASRTYLKKSS</sequence>
<evidence type="ECO:0000256" key="2">
    <source>
        <dbReference type="SAM" id="Phobius"/>
    </source>
</evidence>
<evidence type="ECO:0000313" key="4">
    <source>
        <dbReference type="Proteomes" id="UP001589776"/>
    </source>
</evidence>
<organism evidence="3 4">
    <name type="scientific">Paenibacillus chartarius</name>
    <dbReference type="NCBI Taxonomy" id="747481"/>
    <lineage>
        <taxon>Bacteria</taxon>
        <taxon>Bacillati</taxon>
        <taxon>Bacillota</taxon>
        <taxon>Bacilli</taxon>
        <taxon>Bacillales</taxon>
        <taxon>Paenibacillaceae</taxon>
        <taxon>Paenibacillus</taxon>
    </lineage>
</organism>
<keyword evidence="2" id="KW-0812">Transmembrane</keyword>
<feature type="compositionally biased region" description="Basic and acidic residues" evidence="1">
    <location>
        <begin position="1"/>
        <end position="13"/>
    </location>
</feature>
<protein>
    <recommendedName>
        <fullName evidence="5">MucB/RseB N-terminal domain-containing protein</fullName>
    </recommendedName>
</protein>